<accession>A0A3P8VIW5</accession>
<feature type="region of interest" description="Disordered" evidence="10">
    <location>
        <begin position="108"/>
        <end position="156"/>
    </location>
</feature>
<reference evidence="13 14" key="1">
    <citation type="journal article" date="2014" name="Nat. Genet.">
        <title>Whole-genome sequence of a flatfish provides insights into ZW sex chromosome evolution and adaptation to a benthic lifestyle.</title>
        <authorList>
            <person name="Chen S."/>
            <person name="Zhang G."/>
            <person name="Shao C."/>
            <person name="Huang Q."/>
            <person name="Liu G."/>
            <person name="Zhang P."/>
            <person name="Song W."/>
            <person name="An N."/>
            <person name="Chalopin D."/>
            <person name="Volff J.N."/>
            <person name="Hong Y."/>
            <person name="Li Q."/>
            <person name="Sha Z."/>
            <person name="Zhou H."/>
            <person name="Xie M."/>
            <person name="Yu Q."/>
            <person name="Liu Y."/>
            <person name="Xiang H."/>
            <person name="Wang N."/>
            <person name="Wu K."/>
            <person name="Yang C."/>
            <person name="Zhou Q."/>
            <person name="Liao X."/>
            <person name="Yang L."/>
            <person name="Hu Q."/>
            <person name="Zhang J."/>
            <person name="Meng L."/>
            <person name="Jin L."/>
            <person name="Tian Y."/>
            <person name="Lian J."/>
            <person name="Yang J."/>
            <person name="Miao G."/>
            <person name="Liu S."/>
            <person name="Liang Z."/>
            <person name="Yan F."/>
            <person name="Li Y."/>
            <person name="Sun B."/>
            <person name="Zhang H."/>
            <person name="Zhang J."/>
            <person name="Zhu Y."/>
            <person name="Du M."/>
            <person name="Zhao Y."/>
            <person name="Schartl M."/>
            <person name="Tang Q."/>
            <person name="Wang J."/>
        </authorList>
    </citation>
    <scope>NUCLEOTIDE SEQUENCE</scope>
</reference>
<feature type="compositionally biased region" description="Polar residues" evidence="10">
    <location>
        <begin position="121"/>
        <end position="156"/>
    </location>
</feature>
<dbReference type="Pfam" id="PF10444">
    <property type="entry name" value="Nbl1_Borealin_N"/>
    <property type="match status" value="1"/>
</dbReference>
<feature type="domain" description="Borealin N-terminal" evidence="11">
    <location>
        <begin position="32"/>
        <end position="86"/>
    </location>
</feature>
<evidence type="ECO:0000256" key="3">
    <source>
        <dbReference type="ARBA" id="ARBA00009914"/>
    </source>
</evidence>
<proteinExistence type="inferred from homology"/>
<name>A0A3P8VIW5_CYNSE</name>
<dbReference type="GO" id="GO:0000070">
    <property type="term" value="P:mitotic sister chromatid segregation"/>
    <property type="evidence" value="ECO:0007669"/>
    <property type="project" value="TreeGrafter"/>
</dbReference>
<feature type="region of interest" description="Disordered" evidence="10">
    <location>
        <begin position="1"/>
        <end position="31"/>
    </location>
</feature>
<evidence type="ECO:0000256" key="7">
    <source>
        <dbReference type="ARBA" id="ARBA00023242"/>
    </source>
</evidence>
<dbReference type="Ensembl" id="ENSCSET00000014441.1">
    <property type="protein sequence ID" value="ENSCSEP00000014277.1"/>
    <property type="gene ID" value="ENSCSEG00000009178.1"/>
</dbReference>
<dbReference type="GeneTree" id="ENSGT00390000005970"/>
<keyword evidence="14" id="KW-1185">Reference proteome</keyword>
<dbReference type="InterPro" id="IPR046466">
    <property type="entry name" value="Borealin_C"/>
</dbReference>
<organism evidence="13 14">
    <name type="scientific">Cynoglossus semilaevis</name>
    <name type="common">Tongue sole</name>
    <dbReference type="NCBI Taxonomy" id="244447"/>
    <lineage>
        <taxon>Eukaryota</taxon>
        <taxon>Metazoa</taxon>
        <taxon>Chordata</taxon>
        <taxon>Craniata</taxon>
        <taxon>Vertebrata</taxon>
        <taxon>Euteleostomi</taxon>
        <taxon>Actinopterygii</taxon>
        <taxon>Neopterygii</taxon>
        <taxon>Teleostei</taxon>
        <taxon>Neoteleostei</taxon>
        <taxon>Acanthomorphata</taxon>
        <taxon>Carangaria</taxon>
        <taxon>Pleuronectiformes</taxon>
        <taxon>Pleuronectoidei</taxon>
        <taxon>Cynoglossidae</taxon>
        <taxon>Cynoglossinae</taxon>
        <taxon>Cynoglossus</taxon>
    </lineage>
</organism>
<evidence type="ECO:0000256" key="10">
    <source>
        <dbReference type="SAM" id="MobiDB-lite"/>
    </source>
</evidence>
<evidence type="ECO:0000313" key="13">
    <source>
        <dbReference type="Ensembl" id="ENSCSEP00000014277.1"/>
    </source>
</evidence>
<evidence type="ECO:0000256" key="5">
    <source>
        <dbReference type="ARBA" id="ARBA00022618"/>
    </source>
</evidence>
<protein>
    <submittedName>
        <fullName evidence="13">Borealin-2-like</fullName>
    </submittedName>
</protein>
<evidence type="ECO:0000256" key="4">
    <source>
        <dbReference type="ARBA" id="ARBA00022454"/>
    </source>
</evidence>
<dbReference type="Gene3D" id="6.10.250.1900">
    <property type="match status" value="1"/>
</dbReference>
<dbReference type="GO" id="GO:0032133">
    <property type="term" value="C:chromosome passenger complex"/>
    <property type="evidence" value="ECO:0007669"/>
    <property type="project" value="TreeGrafter"/>
</dbReference>
<keyword evidence="8" id="KW-0131">Cell cycle</keyword>
<keyword evidence="4" id="KW-0158">Chromosome</keyword>
<keyword evidence="6" id="KW-0498">Mitosis</keyword>
<dbReference type="Pfam" id="PF10512">
    <property type="entry name" value="Borealin"/>
    <property type="match status" value="1"/>
</dbReference>
<dbReference type="Proteomes" id="UP000265120">
    <property type="component" value="Chromosome 1"/>
</dbReference>
<evidence type="ECO:0000313" key="14">
    <source>
        <dbReference type="Proteomes" id="UP000265120"/>
    </source>
</evidence>
<dbReference type="InterPro" id="IPR018851">
    <property type="entry name" value="Borealin_N"/>
</dbReference>
<feature type="domain" description="Borealin C-terminal" evidence="12">
    <location>
        <begin position="136"/>
        <end position="250"/>
    </location>
</feature>
<evidence type="ECO:0000256" key="8">
    <source>
        <dbReference type="ARBA" id="ARBA00023306"/>
    </source>
</evidence>
<keyword evidence="7" id="KW-0539">Nucleus</keyword>
<evidence type="ECO:0000259" key="12">
    <source>
        <dbReference type="Pfam" id="PF10512"/>
    </source>
</evidence>
<sequence length="260" mass="28954">MKAAASRASERKNAGNKQNNEQQSREMRQSRLAPFIQQFQKEAQERMNELEARMENMLSTVDKIFKVEKMKMPPSLQKTLIGDLISEEEISASEVSIAMKNESIQISQPLKRVSSRKAVKSTESPPVQSMPGQRSSNRTTKTSNGTKRTRTLPASISTGSLRASTVIAKRTQSRLTKTVEHTPQNKPKLRSVVSTGDLHCSVAGSAAHITVTTAQGQSVSFSEESKDEINLDLLDDVAWCQIQRLTSLMEYLSKQSRCIR</sequence>
<dbReference type="PANTHER" id="PTHR16040">
    <property type="entry name" value="AUSTRALIN, ISOFORM A-RELATED"/>
    <property type="match status" value="1"/>
</dbReference>
<reference evidence="13" key="3">
    <citation type="submission" date="2025-09" db="UniProtKB">
        <authorList>
            <consortium name="Ensembl"/>
        </authorList>
    </citation>
    <scope>IDENTIFICATION</scope>
</reference>
<evidence type="ECO:0000256" key="2">
    <source>
        <dbReference type="ARBA" id="ARBA00004584"/>
    </source>
</evidence>
<dbReference type="AlphaFoldDB" id="A0A3P8VIW5"/>
<keyword evidence="9" id="KW-0137">Centromere</keyword>
<dbReference type="InterPro" id="IPR018867">
    <property type="entry name" value="Cell_div_borealin"/>
</dbReference>
<evidence type="ECO:0000256" key="6">
    <source>
        <dbReference type="ARBA" id="ARBA00022776"/>
    </source>
</evidence>
<evidence type="ECO:0000259" key="11">
    <source>
        <dbReference type="Pfam" id="PF10444"/>
    </source>
</evidence>
<evidence type="ECO:0000256" key="9">
    <source>
        <dbReference type="ARBA" id="ARBA00023328"/>
    </source>
</evidence>
<keyword evidence="5" id="KW-0132">Cell division</keyword>
<dbReference type="GO" id="GO:0051301">
    <property type="term" value="P:cell division"/>
    <property type="evidence" value="ECO:0007669"/>
    <property type="project" value="UniProtKB-KW"/>
</dbReference>
<dbReference type="GO" id="GO:0051233">
    <property type="term" value="C:spindle midzone"/>
    <property type="evidence" value="ECO:0007669"/>
    <property type="project" value="TreeGrafter"/>
</dbReference>
<dbReference type="PANTHER" id="PTHR16040:SF10">
    <property type="entry name" value="BOREALIN-2"/>
    <property type="match status" value="1"/>
</dbReference>
<comment type="subcellular location">
    <subcellularLocation>
        <location evidence="2">Chromosome</location>
        <location evidence="2">Centromere</location>
    </subcellularLocation>
    <subcellularLocation>
        <location evidence="1">Nucleus</location>
    </subcellularLocation>
</comment>
<dbReference type="InParanoid" id="A0A3P8VIW5"/>
<dbReference type="GO" id="GO:0000775">
    <property type="term" value="C:chromosome, centromeric region"/>
    <property type="evidence" value="ECO:0007669"/>
    <property type="project" value="UniProtKB-SubCell"/>
</dbReference>
<evidence type="ECO:0000256" key="1">
    <source>
        <dbReference type="ARBA" id="ARBA00004123"/>
    </source>
</evidence>
<reference evidence="13" key="2">
    <citation type="submission" date="2025-08" db="UniProtKB">
        <authorList>
            <consortium name="Ensembl"/>
        </authorList>
    </citation>
    <scope>IDENTIFICATION</scope>
</reference>
<dbReference type="GO" id="GO:0005634">
    <property type="term" value="C:nucleus"/>
    <property type="evidence" value="ECO:0007669"/>
    <property type="project" value="UniProtKB-SubCell"/>
</dbReference>
<comment type="similarity">
    <text evidence="3">Belongs to the borealin family.</text>
</comment>